<dbReference type="InterPro" id="IPR024370">
    <property type="entry name" value="PBP_domain"/>
</dbReference>
<name>A0A6J5Z0W3_9ZZZZ</name>
<evidence type="ECO:0000256" key="1">
    <source>
        <dbReference type="ARBA" id="ARBA00022729"/>
    </source>
</evidence>
<dbReference type="EMBL" id="CAESAN010000002">
    <property type="protein sequence ID" value="CAB4333999.1"/>
    <property type="molecule type" value="Genomic_DNA"/>
</dbReference>
<gene>
    <name evidence="3" type="ORF">UFOPK3547_00037</name>
</gene>
<dbReference type="Gene3D" id="3.40.190.10">
    <property type="entry name" value="Periplasmic binding protein-like II"/>
    <property type="match status" value="2"/>
</dbReference>
<dbReference type="InterPro" id="IPR050811">
    <property type="entry name" value="Phosphate_ABC_transporter"/>
</dbReference>
<dbReference type="PANTHER" id="PTHR30570:SF1">
    <property type="entry name" value="PHOSPHATE-BINDING PROTEIN PSTS"/>
    <property type="match status" value="1"/>
</dbReference>
<dbReference type="SUPFAM" id="SSF53850">
    <property type="entry name" value="Periplasmic binding protein-like II"/>
    <property type="match status" value="1"/>
</dbReference>
<feature type="domain" description="PBP" evidence="2">
    <location>
        <begin position="27"/>
        <end position="263"/>
    </location>
</feature>
<protein>
    <submittedName>
        <fullName evidence="3">Unannotated protein</fullName>
    </submittedName>
</protein>
<keyword evidence="1" id="KW-0732">Signal</keyword>
<dbReference type="Pfam" id="PF12849">
    <property type="entry name" value="PBP_like_2"/>
    <property type="match status" value="1"/>
</dbReference>
<evidence type="ECO:0000313" key="3">
    <source>
        <dbReference type="EMBL" id="CAB4333999.1"/>
    </source>
</evidence>
<dbReference type="AlphaFoldDB" id="A0A6J5Z0W3"/>
<evidence type="ECO:0000259" key="2">
    <source>
        <dbReference type="Pfam" id="PF12849"/>
    </source>
</evidence>
<organism evidence="3">
    <name type="scientific">freshwater metagenome</name>
    <dbReference type="NCBI Taxonomy" id="449393"/>
    <lineage>
        <taxon>unclassified sequences</taxon>
        <taxon>metagenomes</taxon>
        <taxon>ecological metagenomes</taxon>
    </lineage>
</organism>
<dbReference type="PANTHER" id="PTHR30570">
    <property type="entry name" value="PERIPLASMIC PHOSPHATE BINDING COMPONENT OF PHOSPHATE ABC TRANSPORTER"/>
    <property type="match status" value="1"/>
</dbReference>
<accession>A0A6J5Z0W3</accession>
<dbReference type="PROSITE" id="PS51257">
    <property type="entry name" value="PROKAR_LIPOPROTEIN"/>
    <property type="match status" value="1"/>
</dbReference>
<proteinExistence type="predicted"/>
<sequence>MKRRLAATIGCAMAAAILAGCGAKPNSLVQGKVSVDGSTALYPFNLKIEKTFNNLTNDDDSSVEHSGDRVALRRFCEGEIDIAAVSRPINSRESALCGASGITYHRILIARQAAVVVANKALGIDCLTTSQLNRLWRRGSNVSNYRQLGGDLPSAAVSLYGPTSGSAVYSLFTSAINGSAGNSRSDYKRFVFPNGAGFASAVAGDSSALGYFDFTWLRASLGEVETVAVDNGSGCVLPSDATVQNGSYAPLSSPFYYYFKLQPIEASSAVYSLVQIALANAKTFAKNHYVVPITPAEITAARVEWLRALRTQRRLAQQ</sequence>
<reference evidence="3" key="1">
    <citation type="submission" date="2020-05" db="EMBL/GenBank/DDBJ databases">
        <authorList>
            <person name="Chiriac C."/>
            <person name="Salcher M."/>
            <person name="Ghai R."/>
            <person name="Kavagutti S V."/>
        </authorList>
    </citation>
    <scope>NUCLEOTIDE SEQUENCE</scope>
</reference>